<protein>
    <submittedName>
        <fullName evidence="1">Uncharacterized protein</fullName>
    </submittedName>
</protein>
<dbReference type="Proteomes" id="UP000219369">
    <property type="component" value="Unassembled WGS sequence"/>
</dbReference>
<name>A0A2H3TZM4_FUSOX</name>
<evidence type="ECO:0000313" key="1">
    <source>
        <dbReference type="EMBL" id="SCO91211.1"/>
    </source>
</evidence>
<proteinExistence type="predicted"/>
<dbReference type="AlphaFoldDB" id="A0A2H3TZM4"/>
<dbReference type="EMBL" id="FMJY01000009">
    <property type="protein sequence ID" value="SCO91211.1"/>
    <property type="molecule type" value="Genomic_DNA"/>
</dbReference>
<accession>A0A2H3TZM4</accession>
<evidence type="ECO:0000313" key="2">
    <source>
        <dbReference type="Proteomes" id="UP000219369"/>
    </source>
</evidence>
<dbReference type="OrthoDB" id="4989918at2759"/>
<sequence>MEKNRNSTTLPPQLEISINEDGDCVFGTHMENLLSYWVSQGLSDERAAKFREVYKLGTDLDERFRKSVNEEYFHSDINTKVFHNVDVFEELLAWDEVQHVQLFLTGKNGITTSDVSQTVKRYFILVKELMVDEFSKKSSNGFYSTMRRSCEANSFESTTPRYQWMFDGYLRRQRDITERRVNRLEPAIRKSTRPLIEARGETSQDIFPRKWVEAMRLDKTFEHAGSSDLQSNPAKAIGLDRESRSADTSGFESNLANPFSNHYRSTPSPFGRGFGGKISFGAGSQGGNPFNARPNGI</sequence>
<gene>
    <name evidence="1" type="ORF">FRV6_15339</name>
</gene>
<reference evidence="2" key="1">
    <citation type="submission" date="2016-09" db="EMBL/GenBank/DDBJ databases">
        <authorList>
            <person name="Guldener U."/>
        </authorList>
    </citation>
    <scope>NUCLEOTIDE SEQUENCE [LARGE SCALE GENOMIC DNA]</scope>
    <source>
        <strain evidence="2">V64-1</strain>
    </source>
</reference>
<organism evidence="1 2">
    <name type="scientific">Fusarium oxysporum</name>
    <name type="common">Fusarium vascular wilt</name>
    <dbReference type="NCBI Taxonomy" id="5507"/>
    <lineage>
        <taxon>Eukaryota</taxon>
        <taxon>Fungi</taxon>
        <taxon>Dikarya</taxon>
        <taxon>Ascomycota</taxon>
        <taxon>Pezizomycotina</taxon>
        <taxon>Sordariomycetes</taxon>
        <taxon>Hypocreomycetidae</taxon>
        <taxon>Hypocreales</taxon>
        <taxon>Nectriaceae</taxon>
        <taxon>Fusarium</taxon>
        <taxon>Fusarium oxysporum species complex</taxon>
    </lineage>
</organism>